<evidence type="ECO:0000313" key="1">
    <source>
        <dbReference type="EMBL" id="GIH90994.1"/>
    </source>
</evidence>
<reference evidence="1 2" key="1">
    <citation type="submission" date="2021-01" db="EMBL/GenBank/DDBJ databases">
        <title>Whole genome shotgun sequence of Planobispora siamensis NBRC 107568.</title>
        <authorList>
            <person name="Komaki H."/>
            <person name="Tamura T."/>
        </authorList>
    </citation>
    <scope>NUCLEOTIDE SEQUENCE [LARGE SCALE GENOMIC DNA]</scope>
    <source>
        <strain evidence="1 2">NBRC 107568</strain>
    </source>
</reference>
<accession>A0A8J3WHT9</accession>
<sequence>MELSQMDPQMDSQMNDLEPLKRMRSQIPQRDPDELARAIGWEPSARRAVPARRRVRLRFPGLTGTTRAGAAWRLATGAVVLAGVVAAAVLGPSLVPGGGAGAKSYASAAIDIVQEGRNWVARIKDPLAEHERYREGFASLGLDVTLELVPASPGLVGQPVAPVFDPGGPMTFESSGEFSAGVEPEGCTPGTPGCLLVFRVPVGLAEKVRTQLGRPARPGEPYQTDSPATHRGEVLEGVTVKDRTVAQVLADVRERDLDVVFRRVRSDPDSTTSNFYDGKAKQAFQLSYEPVSADAVGQDWLVWEARAVSDRTVMLEVTPEPLKPTDSF</sequence>
<dbReference type="EMBL" id="BOOJ01000014">
    <property type="protein sequence ID" value="GIH90994.1"/>
    <property type="molecule type" value="Genomic_DNA"/>
</dbReference>
<dbReference type="Proteomes" id="UP000619788">
    <property type="component" value="Unassembled WGS sequence"/>
</dbReference>
<name>A0A8J3WHT9_9ACTN</name>
<keyword evidence="2" id="KW-1185">Reference proteome</keyword>
<organism evidence="1 2">
    <name type="scientific">Planobispora siamensis</name>
    <dbReference type="NCBI Taxonomy" id="936338"/>
    <lineage>
        <taxon>Bacteria</taxon>
        <taxon>Bacillati</taxon>
        <taxon>Actinomycetota</taxon>
        <taxon>Actinomycetes</taxon>
        <taxon>Streptosporangiales</taxon>
        <taxon>Streptosporangiaceae</taxon>
        <taxon>Planobispora</taxon>
    </lineage>
</organism>
<proteinExistence type="predicted"/>
<gene>
    <name evidence="1" type="ORF">Psi01_16240</name>
</gene>
<evidence type="ECO:0000313" key="2">
    <source>
        <dbReference type="Proteomes" id="UP000619788"/>
    </source>
</evidence>
<protein>
    <submittedName>
        <fullName evidence="1">Uncharacterized protein</fullName>
    </submittedName>
</protein>
<dbReference type="AlphaFoldDB" id="A0A8J3WHT9"/>
<comment type="caution">
    <text evidence="1">The sequence shown here is derived from an EMBL/GenBank/DDBJ whole genome shotgun (WGS) entry which is preliminary data.</text>
</comment>